<dbReference type="SUPFAM" id="SSF63829">
    <property type="entry name" value="Calcium-dependent phosphotriesterase"/>
    <property type="match status" value="1"/>
</dbReference>
<feature type="binding site" evidence="3">
    <location>
        <position position="247"/>
    </location>
    <ligand>
        <name>a divalent metal cation</name>
        <dbReference type="ChEBI" id="CHEBI:60240"/>
    </ligand>
</feature>
<evidence type="ECO:0000313" key="6">
    <source>
        <dbReference type="Proteomes" id="UP000593765"/>
    </source>
</evidence>
<evidence type="ECO:0000256" key="1">
    <source>
        <dbReference type="ARBA" id="ARBA00022801"/>
    </source>
</evidence>
<dbReference type="EMBL" id="CP063458">
    <property type="protein sequence ID" value="QOV92445.1"/>
    <property type="molecule type" value="Genomic_DNA"/>
</dbReference>
<keyword evidence="3" id="KW-0479">Metal-binding</keyword>
<comment type="cofactor">
    <cofactor evidence="3">
        <name>Zn(2+)</name>
        <dbReference type="ChEBI" id="CHEBI:29105"/>
    </cofactor>
    <text evidence="3">Binds 1 divalent metal cation per subunit.</text>
</comment>
<dbReference type="GO" id="GO:0046872">
    <property type="term" value="F:metal ion binding"/>
    <property type="evidence" value="ECO:0007669"/>
    <property type="project" value="UniProtKB-KW"/>
</dbReference>
<dbReference type="PRINTS" id="PR01790">
    <property type="entry name" value="SMP30FAMILY"/>
</dbReference>
<evidence type="ECO:0000313" key="5">
    <source>
        <dbReference type="EMBL" id="QOV92445.1"/>
    </source>
</evidence>
<sequence length="314" mass="33807">MPGKLSSGTLGTIERLDPRLDKVLSQSAKMEKIVEGLDWAEGPVWDTKNNCLYFSDVPQNVVYKWDGKALTEHLRPSGFTGADPRGGEPGSNGLTLHNGSLYLCQHGDRRVAKWDAEGKAFVTVTAKYDGKRYNSPNDLCFDSKGNLFFTDPPYGLPKNVDDATKEIPYQGVYRVSPDGKVTLLTQEMTRPNGVALSPDEKTLYIAQSDPKLAIIKAFPMKDDGTLGEGKVLFDATAMVGKKKGLPDGLKVDKAGNLWATGPGGVLIIAADGTHLGTLATGEATANVAFGDDGSTLYICADMYIAKIRTDAKGW</sequence>
<dbReference type="InterPro" id="IPR051262">
    <property type="entry name" value="SMP-30/CGR1_Lactonase"/>
</dbReference>
<feature type="binding site" evidence="3">
    <location>
        <position position="41"/>
    </location>
    <ligand>
        <name>a divalent metal cation</name>
        <dbReference type="ChEBI" id="CHEBI:60240"/>
    </ligand>
</feature>
<dbReference type="InterPro" id="IPR011042">
    <property type="entry name" value="6-blade_b-propeller_TolB-like"/>
</dbReference>
<proteinExistence type="predicted"/>
<gene>
    <name evidence="5" type="ORF">IPV69_16335</name>
</gene>
<dbReference type="KEGG" id="hbs:IPV69_16335"/>
<evidence type="ECO:0000256" key="3">
    <source>
        <dbReference type="PIRSR" id="PIRSR605511-2"/>
    </source>
</evidence>
<name>A0A7M2X453_9BACT</name>
<keyword evidence="1" id="KW-0378">Hydrolase</keyword>
<dbReference type="GO" id="GO:0016787">
    <property type="term" value="F:hydrolase activity"/>
    <property type="evidence" value="ECO:0007669"/>
    <property type="project" value="UniProtKB-KW"/>
</dbReference>
<evidence type="ECO:0000256" key="2">
    <source>
        <dbReference type="PIRSR" id="PIRSR605511-1"/>
    </source>
</evidence>
<keyword evidence="3" id="KW-0862">Zinc</keyword>
<reference evidence="5 6" key="1">
    <citation type="submission" date="2020-10" db="EMBL/GenBank/DDBJ databases">
        <title>Wide distribution of Phycisphaera-like planctomycetes from WD2101 soil group in peatlands and genome analysis of the first cultivated representative.</title>
        <authorList>
            <person name="Dedysh S.N."/>
            <person name="Beletsky A.V."/>
            <person name="Ivanova A."/>
            <person name="Kulichevskaya I.S."/>
            <person name="Suzina N.E."/>
            <person name="Philippov D.A."/>
            <person name="Rakitin A.L."/>
            <person name="Mardanov A.V."/>
            <person name="Ravin N.V."/>
        </authorList>
    </citation>
    <scope>NUCLEOTIDE SEQUENCE [LARGE SCALE GENOMIC DNA]</scope>
    <source>
        <strain evidence="5 6">M1803</strain>
    </source>
</reference>
<keyword evidence="6" id="KW-1185">Reference proteome</keyword>
<dbReference type="InterPro" id="IPR005511">
    <property type="entry name" value="SMP-30"/>
</dbReference>
<feature type="active site" description="Proton donor/acceptor" evidence="2">
    <location>
        <position position="247"/>
    </location>
</feature>
<dbReference type="InterPro" id="IPR013658">
    <property type="entry name" value="SGL"/>
</dbReference>
<feature type="domain" description="SMP-30/Gluconolactonase/LRE-like region" evidence="4">
    <location>
        <begin position="39"/>
        <end position="299"/>
    </location>
</feature>
<dbReference type="Pfam" id="PF08450">
    <property type="entry name" value="SGL"/>
    <property type="match status" value="1"/>
</dbReference>
<feature type="binding site" evidence="3">
    <location>
        <position position="137"/>
    </location>
    <ligand>
        <name>substrate</name>
    </ligand>
</feature>
<organism evidence="5 6">
    <name type="scientific">Humisphaera borealis</name>
    <dbReference type="NCBI Taxonomy" id="2807512"/>
    <lineage>
        <taxon>Bacteria</taxon>
        <taxon>Pseudomonadati</taxon>
        <taxon>Planctomycetota</taxon>
        <taxon>Phycisphaerae</taxon>
        <taxon>Tepidisphaerales</taxon>
        <taxon>Tepidisphaeraceae</taxon>
        <taxon>Humisphaera</taxon>
    </lineage>
</organism>
<accession>A0A7M2X453</accession>
<dbReference type="Gene3D" id="2.120.10.30">
    <property type="entry name" value="TolB, C-terminal domain"/>
    <property type="match status" value="1"/>
</dbReference>
<dbReference type="Proteomes" id="UP000593765">
    <property type="component" value="Chromosome"/>
</dbReference>
<dbReference type="AlphaFoldDB" id="A0A7M2X453"/>
<dbReference type="PANTHER" id="PTHR47572:SF4">
    <property type="entry name" value="LACTONASE DRP35"/>
    <property type="match status" value="1"/>
</dbReference>
<protein>
    <submittedName>
        <fullName evidence="5">SMP-30/gluconolactonase/LRE family protein</fullName>
    </submittedName>
</protein>
<evidence type="ECO:0000259" key="4">
    <source>
        <dbReference type="Pfam" id="PF08450"/>
    </source>
</evidence>
<dbReference type="PANTHER" id="PTHR47572">
    <property type="entry name" value="LIPOPROTEIN-RELATED"/>
    <property type="match status" value="1"/>
</dbReference>
<feature type="binding site" evidence="3">
    <location>
        <position position="192"/>
    </location>
    <ligand>
        <name>a divalent metal cation</name>
        <dbReference type="ChEBI" id="CHEBI:60240"/>
    </ligand>
</feature>